<dbReference type="PROSITE" id="PS51273">
    <property type="entry name" value="GATASE_TYPE_1"/>
    <property type="match status" value="1"/>
</dbReference>
<evidence type="ECO:0000256" key="1">
    <source>
        <dbReference type="ARBA" id="ARBA00004953"/>
    </source>
</evidence>
<keyword evidence="8" id="KW-1185">Reference proteome</keyword>
<dbReference type="GO" id="GO:0009236">
    <property type="term" value="P:cobalamin biosynthetic process"/>
    <property type="evidence" value="ECO:0007669"/>
    <property type="project" value="UniProtKB-UniRule"/>
</dbReference>
<dbReference type="Gene3D" id="3.40.50.300">
    <property type="entry name" value="P-loop containing nucleotide triphosphate hydrolases"/>
    <property type="match status" value="1"/>
</dbReference>
<dbReference type="PROSITE" id="PS51274">
    <property type="entry name" value="GATASE_COBBQ"/>
    <property type="match status" value="1"/>
</dbReference>
<evidence type="ECO:0000256" key="2">
    <source>
        <dbReference type="ARBA" id="ARBA00022573"/>
    </source>
</evidence>
<dbReference type="GO" id="GO:0003824">
    <property type="term" value="F:catalytic activity"/>
    <property type="evidence" value="ECO:0007669"/>
    <property type="project" value="InterPro"/>
</dbReference>
<dbReference type="UniPathway" id="UPA00148"/>
<protein>
    <recommendedName>
        <fullName evidence="4">Cobyric acid synthase</fullName>
    </recommendedName>
</protein>
<feature type="active site" evidence="4">
    <location>
        <position position="437"/>
    </location>
</feature>
<dbReference type="InterPro" id="IPR011698">
    <property type="entry name" value="GATase_3"/>
</dbReference>
<dbReference type="SUPFAM" id="SSF52317">
    <property type="entry name" value="Class I glutamine amidotransferase-like"/>
    <property type="match status" value="1"/>
</dbReference>
<dbReference type="AlphaFoldDB" id="A0A1H9SFY3"/>
<feature type="active site" description="Nucleophile" evidence="4">
    <location>
        <position position="335"/>
    </location>
</feature>
<dbReference type="Pfam" id="PF07685">
    <property type="entry name" value="GATase_3"/>
    <property type="match status" value="1"/>
</dbReference>
<dbReference type="EMBL" id="FOGT01000004">
    <property type="protein sequence ID" value="SER83119.1"/>
    <property type="molecule type" value="Genomic_DNA"/>
</dbReference>
<comment type="similarity">
    <text evidence="4">Belongs to the CobB/CobQ family. CobQ subfamily.</text>
</comment>
<dbReference type="Proteomes" id="UP000198571">
    <property type="component" value="Unassembled WGS sequence"/>
</dbReference>
<evidence type="ECO:0000259" key="6">
    <source>
        <dbReference type="Pfam" id="PF07685"/>
    </source>
</evidence>
<evidence type="ECO:0000313" key="7">
    <source>
        <dbReference type="EMBL" id="SER83119.1"/>
    </source>
</evidence>
<proteinExistence type="inferred from homology"/>
<accession>A0A1H9SFY3</accession>
<sequence>MAECLPVMIQGTHSDAGKSILVTALCRIYADEGYRTAPFKSQNMALNSYITTDGKEIGRAQGVQAEAAGIPATTWMNPILIKPSGDRNSQIVVHGKPFKNMKAGEYREDFYKKGLKLIEESYNRLAAEFERIVIEGAGSPAEINLNDRELVNMSVAKMAKAPVVLVGDIDKGGVFASLAGTLQLLESEDRNRVIGVIINKFRGDRELLEPGLDWFETYTGLPVLGVIPHIPNLNIEAEDSLALEHQTVAGEVDKEIDIAVICYPRVSNFTDADPLMKELDCQVRFVRTVNDLGKPDLVILPGSKNTLSDMQWLQTAGMAEQVKLLAETACVIGICGGYQMLGRQLEDPEEVESSSKRISGLGLIKEMSTVLLTSKKTVLSRGKARYGNHNLPVSGYEIHMGISSYESKENSFFIELDSGEKDGYISPDGRLIGTYFHGIFENDQFRSILINELRQSKGLPPLYSRPAYNQIKEEAFSRLAGTVKNHLNMELLEEEIRKYQMKVRGRAGK</sequence>
<keyword evidence="3 4" id="KW-0315">Glutamine amidotransferase</keyword>
<dbReference type="InterPro" id="IPR033949">
    <property type="entry name" value="CobQ_GATase1"/>
</dbReference>
<dbReference type="STRING" id="1601833.SAMN05518684_104168"/>
<dbReference type="PANTHER" id="PTHR21343:SF1">
    <property type="entry name" value="COBYRIC ACID SYNTHASE"/>
    <property type="match status" value="1"/>
</dbReference>
<dbReference type="GO" id="GO:0015420">
    <property type="term" value="F:ABC-type vitamin B12 transporter activity"/>
    <property type="evidence" value="ECO:0007669"/>
    <property type="project" value="UniProtKB-UniRule"/>
</dbReference>
<dbReference type="RefSeq" id="WP_093048956.1">
    <property type="nucleotide sequence ID" value="NZ_FOGT01000004.1"/>
</dbReference>
<dbReference type="OrthoDB" id="9808302at2"/>
<evidence type="ECO:0000259" key="5">
    <source>
        <dbReference type="Pfam" id="PF01656"/>
    </source>
</evidence>
<dbReference type="InterPro" id="IPR002586">
    <property type="entry name" value="CobQ/CobB/MinD/ParA_Nub-bd_dom"/>
</dbReference>
<reference evidence="8" key="1">
    <citation type="submission" date="2016-10" db="EMBL/GenBank/DDBJ databases">
        <authorList>
            <person name="Varghese N."/>
            <person name="Submissions S."/>
        </authorList>
    </citation>
    <scope>NUCLEOTIDE SEQUENCE [LARGE SCALE GENOMIC DNA]</scope>
    <source>
        <strain evidence="8">S9</strain>
    </source>
</reference>
<evidence type="ECO:0000256" key="4">
    <source>
        <dbReference type="HAMAP-Rule" id="MF_00028"/>
    </source>
</evidence>
<dbReference type="InterPro" id="IPR004459">
    <property type="entry name" value="CobQ_synth"/>
</dbReference>
<dbReference type="InterPro" id="IPR027417">
    <property type="entry name" value="P-loop_NTPase"/>
</dbReference>
<feature type="domain" description="CobB/CobQ-like glutamine amidotransferase" evidence="6">
    <location>
        <begin position="257"/>
        <end position="445"/>
    </location>
</feature>
<gene>
    <name evidence="4" type="primary">cobQ</name>
    <name evidence="7" type="ORF">SAMN05518684_104168</name>
</gene>
<dbReference type="CDD" id="cd01750">
    <property type="entry name" value="GATase1_CobQ"/>
    <property type="match status" value="1"/>
</dbReference>
<evidence type="ECO:0000256" key="3">
    <source>
        <dbReference type="ARBA" id="ARBA00022962"/>
    </source>
</evidence>
<dbReference type="Gene3D" id="3.40.50.880">
    <property type="match status" value="1"/>
</dbReference>
<dbReference type="Pfam" id="PF01656">
    <property type="entry name" value="CbiA"/>
    <property type="match status" value="1"/>
</dbReference>
<keyword evidence="2 4" id="KW-0169">Cobalamin biosynthesis</keyword>
<organism evidence="7 8">
    <name type="scientific">Salipaludibacillus aurantiacus</name>
    <dbReference type="NCBI Taxonomy" id="1601833"/>
    <lineage>
        <taxon>Bacteria</taxon>
        <taxon>Bacillati</taxon>
        <taxon>Bacillota</taxon>
        <taxon>Bacilli</taxon>
        <taxon>Bacillales</taxon>
        <taxon>Bacillaceae</taxon>
    </lineage>
</organism>
<dbReference type="NCBIfam" id="NF001989">
    <property type="entry name" value="PRK00784.1"/>
    <property type="match status" value="1"/>
</dbReference>
<name>A0A1H9SFY3_9BACI</name>
<dbReference type="NCBIfam" id="TIGR00313">
    <property type="entry name" value="cobQ"/>
    <property type="match status" value="1"/>
</dbReference>
<comment type="pathway">
    <text evidence="1 4">Cofactor biosynthesis; adenosylcobalamin biosynthesis.</text>
</comment>
<feature type="domain" description="CobQ/CobB/MinD/ParA nucleotide binding" evidence="5">
    <location>
        <begin position="7"/>
        <end position="234"/>
    </location>
</feature>
<dbReference type="InterPro" id="IPR047045">
    <property type="entry name" value="CobQ_N"/>
</dbReference>
<dbReference type="CDD" id="cd05389">
    <property type="entry name" value="CobQ_N"/>
    <property type="match status" value="1"/>
</dbReference>
<dbReference type="HAMAP" id="MF_00028">
    <property type="entry name" value="CobQ"/>
    <property type="match status" value="1"/>
</dbReference>
<dbReference type="PANTHER" id="PTHR21343">
    <property type="entry name" value="DETHIOBIOTIN SYNTHETASE"/>
    <property type="match status" value="1"/>
</dbReference>
<dbReference type="SUPFAM" id="SSF52540">
    <property type="entry name" value="P-loop containing nucleoside triphosphate hydrolases"/>
    <property type="match status" value="1"/>
</dbReference>
<comment type="function">
    <text evidence="4">Catalyzes amidations at positions B, D, E, and G on adenosylcobyrinic A,C-diamide. NH(2) groups are provided by glutamine, and one molecule of ATP is hydrogenolyzed for each amidation.</text>
</comment>
<evidence type="ECO:0000313" key="8">
    <source>
        <dbReference type="Proteomes" id="UP000198571"/>
    </source>
</evidence>
<dbReference type="InterPro" id="IPR029062">
    <property type="entry name" value="Class_I_gatase-like"/>
</dbReference>